<keyword evidence="3" id="KW-0808">Transferase</keyword>
<keyword evidence="4 7" id="KW-0418">Kinase</keyword>
<dbReference type="Proteomes" id="UP001165962">
    <property type="component" value="Unassembled WGS sequence"/>
</dbReference>
<dbReference type="InterPro" id="IPR008145">
    <property type="entry name" value="GK/Ca_channel_bsu"/>
</dbReference>
<dbReference type="InterPro" id="IPR008144">
    <property type="entry name" value="Guanylate_kin-like_dom"/>
</dbReference>
<dbReference type="GO" id="GO:0016301">
    <property type="term" value="F:kinase activity"/>
    <property type="evidence" value="ECO:0007669"/>
    <property type="project" value="UniProtKB-KW"/>
</dbReference>
<name>A0ABX0JC89_9BACL</name>
<reference evidence="7" key="1">
    <citation type="submission" date="2020-03" db="EMBL/GenBank/DDBJ databases">
        <title>Draft sequencing of Paenibacilllus sp. S3N08.</title>
        <authorList>
            <person name="Kim D.-U."/>
        </authorList>
    </citation>
    <scope>NUCLEOTIDE SEQUENCE</scope>
    <source>
        <strain evidence="7">S3N08</strain>
    </source>
</reference>
<accession>A0ABX0JC89</accession>
<protein>
    <submittedName>
        <fullName evidence="7">Guanylate kinase</fullName>
    </submittedName>
</protein>
<comment type="similarity">
    <text evidence="2">Belongs to the guanylate kinase family.</text>
</comment>
<dbReference type="Gene3D" id="3.30.63.10">
    <property type="entry name" value="Guanylate Kinase phosphate binding domain"/>
    <property type="match status" value="1"/>
</dbReference>
<evidence type="ECO:0000256" key="4">
    <source>
        <dbReference type="ARBA" id="ARBA00022777"/>
    </source>
</evidence>
<dbReference type="EMBL" id="JAAOIW010000008">
    <property type="protein sequence ID" value="NHN32487.1"/>
    <property type="molecule type" value="Genomic_DNA"/>
</dbReference>
<dbReference type="RefSeq" id="WP_166152772.1">
    <property type="nucleotide sequence ID" value="NZ_JAAOIW010000008.1"/>
</dbReference>
<organism evidence="7 8">
    <name type="scientific">Paenibacillus agricola</name>
    <dbReference type="NCBI Taxonomy" id="2716264"/>
    <lineage>
        <taxon>Bacteria</taxon>
        <taxon>Bacillati</taxon>
        <taxon>Bacillota</taxon>
        <taxon>Bacilli</taxon>
        <taxon>Bacillales</taxon>
        <taxon>Paenibacillaceae</taxon>
        <taxon>Paenibacillus</taxon>
    </lineage>
</organism>
<gene>
    <name evidence="7" type="ORF">G9U52_21840</name>
</gene>
<dbReference type="Pfam" id="PF00625">
    <property type="entry name" value="Guanylate_kin"/>
    <property type="match status" value="1"/>
</dbReference>
<comment type="function">
    <text evidence="1">Essential for recycling GMP and indirectly, cGMP.</text>
</comment>
<comment type="caution">
    <text evidence="7">The sequence shown here is derived from an EMBL/GenBank/DDBJ whole genome shotgun (WGS) entry which is preliminary data.</text>
</comment>
<dbReference type="InterPro" id="IPR027417">
    <property type="entry name" value="P-loop_NTPase"/>
</dbReference>
<dbReference type="CDD" id="cd00071">
    <property type="entry name" value="GMPK"/>
    <property type="match status" value="1"/>
</dbReference>
<evidence type="ECO:0000256" key="2">
    <source>
        <dbReference type="ARBA" id="ARBA00005790"/>
    </source>
</evidence>
<dbReference type="SMART" id="SM00072">
    <property type="entry name" value="GuKc"/>
    <property type="match status" value="1"/>
</dbReference>
<evidence type="ECO:0000256" key="5">
    <source>
        <dbReference type="ARBA" id="ARBA00048594"/>
    </source>
</evidence>
<proteinExistence type="inferred from homology"/>
<comment type="catalytic activity">
    <reaction evidence="5">
        <text>GMP + ATP = GDP + ADP</text>
        <dbReference type="Rhea" id="RHEA:20780"/>
        <dbReference type="ChEBI" id="CHEBI:30616"/>
        <dbReference type="ChEBI" id="CHEBI:58115"/>
        <dbReference type="ChEBI" id="CHEBI:58189"/>
        <dbReference type="ChEBI" id="CHEBI:456216"/>
        <dbReference type="EC" id="2.7.4.8"/>
    </reaction>
</comment>
<evidence type="ECO:0000256" key="3">
    <source>
        <dbReference type="ARBA" id="ARBA00022679"/>
    </source>
</evidence>
<evidence type="ECO:0000259" key="6">
    <source>
        <dbReference type="PROSITE" id="PS50052"/>
    </source>
</evidence>
<evidence type="ECO:0000313" key="7">
    <source>
        <dbReference type="EMBL" id="NHN32487.1"/>
    </source>
</evidence>
<sequence length="180" mass="20376">MSISLVIFQGPSASGKSTLQAQLKLPRVITWTSRAPRIGEIDGRDYYFVNSEHMLFLFNNGKMLEMTEYQGHYYGTSMDSIKEVIEEAQPRSIVMDAKGARAIKALYPEKVLLIGVFADKEQCRLRLLSRKIPEEVLSLRMSTYDAEVSELSQCDLVLRNTDDNYDKAELIIKFLGEGLG</sequence>
<keyword evidence="8" id="KW-1185">Reference proteome</keyword>
<dbReference type="PROSITE" id="PS50052">
    <property type="entry name" value="GUANYLATE_KINASE_2"/>
    <property type="match status" value="1"/>
</dbReference>
<dbReference type="Gene3D" id="3.40.50.300">
    <property type="entry name" value="P-loop containing nucleotide triphosphate hydrolases"/>
    <property type="match status" value="1"/>
</dbReference>
<evidence type="ECO:0000256" key="1">
    <source>
        <dbReference type="ARBA" id="ARBA00003531"/>
    </source>
</evidence>
<dbReference type="InterPro" id="IPR020590">
    <property type="entry name" value="Guanylate_kinase_CS"/>
</dbReference>
<dbReference type="PANTHER" id="PTHR23117">
    <property type="entry name" value="GUANYLATE KINASE-RELATED"/>
    <property type="match status" value="1"/>
</dbReference>
<feature type="domain" description="Guanylate kinase-like" evidence="6">
    <location>
        <begin position="3"/>
        <end position="177"/>
    </location>
</feature>
<dbReference type="SUPFAM" id="SSF52540">
    <property type="entry name" value="P-loop containing nucleoside triphosphate hydrolases"/>
    <property type="match status" value="1"/>
</dbReference>
<dbReference type="PROSITE" id="PS00856">
    <property type="entry name" value="GUANYLATE_KINASE_1"/>
    <property type="match status" value="1"/>
</dbReference>
<dbReference type="PANTHER" id="PTHR23117:SF13">
    <property type="entry name" value="GUANYLATE KINASE"/>
    <property type="match status" value="1"/>
</dbReference>
<evidence type="ECO:0000313" key="8">
    <source>
        <dbReference type="Proteomes" id="UP001165962"/>
    </source>
</evidence>